<dbReference type="PANTHER" id="PTHR47843">
    <property type="entry name" value="BTB DOMAIN-CONTAINING PROTEIN-RELATED"/>
    <property type="match status" value="1"/>
</dbReference>
<dbReference type="SUPFAM" id="SSF54695">
    <property type="entry name" value="POZ domain"/>
    <property type="match status" value="1"/>
</dbReference>
<feature type="domain" description="BTB" evidence="2">
    <location>
        <begin position="32"/>
        <end position="93"/>
    </location>
</feature>
<organism evidence="3 4">
    <name type="scientific">Sporormia fimetaria CBS 119925</name>
    <dbReference type="NCBI Taxonomy" id="1340428"/>
    <lineage>
        <taxon>Eukaryota</taxon>
        <taxon>Fungi</taxon>
        <taxon>Dikarya</taxon>
        <taxon>Ascomycota</taxon>
        <taxon>Pezizomycotina</taxon>
        <taxon>Dothideomycetes</taxon>
        <taxon>Pleosporomycetidae</taxon>
        <taxon>Pleosporales</taxon>
        <taxon>Sporormiaceae</taxon>
        <taxon>Sporormia</taxon>
    </lineage>
</organism>
<feature type="region of interest" description="Disordered" evidence="1">
    <location>
        <begin position="126"/>
        <end position="147"/>
    </location>
</feature>
<sequence length="351" mass="39138">MAHQKAREKLAEAELPSVQQNENLNQPSIGYEVVTMLVGESAVAIPIHKNVLCFVSAYFRAYLDGGFAESESKTISLPDASEGIFGVFTRWAYRHFGRWSGTTRVIPPMRTKYAPPASLGPVFESFDDSSPSRSAGEPSETAGETASDAASVKSFDFANVYMCPILGEDSLTEKHFPYDDHCCICSSIYVFADKYVVDQLRDDILTAIFVLSLHWESFPTVTPELTNNAYECLPASSTFLRYLVRSTAYFGNVGRLAENDVEQLKAHHPDFLLDLLIAQSMRLENHQDNERGIPFSHREGMANSCLFHEHVERDKERCRFEIRYGGGYETALIIIQGCQKLGASDLTDAAT</sequence>
<dbReference type="PROSITE" id="PS50097">
    <property type="entry name" value="BTB"/>
    <property type="match status" value="1"/>
</dbReference>
<dbReference type="Pfam" id="PF00651">
    <property type="entry name" value="BTB"/>
    <property type="match status" value="1"/>
</dbReference>
<dbReference type="Gene3D" id="3.30.710.10">
    <property type="entry name" value="Potassium Channel Kv1.1, Chain A"/>
    <property type="match status" value="1"/>
</dbReference>
<name>A0A6A6VIL6_9PLEO</name>
<evidence type="ECO:0000313" key="3">
    <source>
        <dbReference type="EMBL" id="KAF2750435.1"/>
    </source>
</evidence>
<gene>
    <name evidence="3" type="ORF">M011DRAFT_484252</name>
</gene>
<dbReference type="OrthoDB" id="3794293at2759"/>
<proteinExistence type="predicted"/>
<dbReference type="CDD" id="cd18186">
    <property type="entry name" value="BTB_POZ_ZBTB_KLHL-like"/>
    <property type="match status" value="1"/>
</dbReference>
<accession>A0A6A6VIL6</accession>
<dbReference type="PANTHER" id="PTHR47843:SF2">
    <property type="entry name" value="BTB DOMAIN-CONTAINING PROTEIN"/>
    <property type="match status" value="1"/>
</dbReference>
<reference evidence="3" key="1">
    <citation type="journal article" date="2020" name="Stud. Mycol.">
        <title>101 Dothideomycetes genomes: a test case for predicting lifestyles and emergence of pathogens.</title>
        <authorList>
            <person name="Haridas S."/>
            <person name="Albert R."/>
            <person name="Binder M."/>
            <person name="Bloem J."/>
            <person name="Labutti K."/>
            <person name="Salamov A."/>
            <person name="Andreopoulos B."/>
            <person name="Baker S."/>
            <person name="Barry K."/>
            <person name="Bills G."/>
            <person name="Bluhm B."/>
            <person name="Cannon C."/>
            <person name="Castanera R."/>
            <person name="Culley D."/>
            <person name="Daum C."/>
            <person name="Ezra D."/>
            <person name="Gonzalez J."/>
            <person name="Henrissat B."/>
            <person name="Kuo A."/>
            <person name="Liang C."/>
            <person name="Lipzen A."/>
            <person name="Lutzoni F."/>
            <person name="Magnuson J."/>
            <person name="Mondo S."/>
            <person name="Nolan M."/>
            <person name="Ohm R."/>
            <person name="Pangilinan J."/>
            <person name="Park H.-J."/>
            <person name="Ramirez L."/>
            <person name="Alfaro M."/>
            <person name="Sun H."/>
            <person name="Tritt A."/>
            <person name="Yoshinaga Y."/>
            <person name="Zwiers L.-H."/>
            <person name="Turgeon B."/>
            <person name="Goodwin S."/>
            <person name="Spatafora J."/>
            <person name="Crous P."/>
            <person name="Grigoriev I."/>
        </authorList>
    </citation>
    <scope>NUCLEOTIDE SEQUENCE</scope>
    <source>
        <strain evidence="3">CBS 119925</strain>
    </source>
</reference>
<evidence type="ECO:0000313" key="4">
    <source>
        <dbReference type="Proteomes" id="UP000799440"/>
    </source>
</evidence>
<dbReference type="EMBL" id="MU006564">
    <property type="protein sequence ID" value="KAF2750435.1"/>
    <property type="molecule type" value="Genomic_DNA"/>
</dbReference>
<evidence type="ECO:0000256" key="1">
    <source>
        <dbReference type="SAM" id="MobiDB-lite"/>
    </source>
</evidence>
<protein>
    <recommendedName>
        <fullName evidence="2">BTB domain-containing protein</fullName>
    </recommendedName>
</protein>
<keyword evidence="4" id="KW-1185">Reference proteome</keyword>
<dbReference type="InterPro" id="IPR000210">
    <property type="entry name" value="BTB/POZ_dom"/>
</dbReference>
<evidence type="ECO:0000259" key="2">
    <source>
        <dbReference type="PROSITE" id="PS50097"/>
    </source>
</evidence>
<dbReference type="AlphaFoldDB" id="A0A6A6VIL6"/>
<dbReference type="Proteomes" id="UP000799440">
    <property type="component" value="Unassembled WGS sequence"/>
</dbReference>
<dbReference type="InterPro" id="IPR011333">
    <property type="entry name" value="SKP1/BTB/POZ_sf"/>
</dbReference>